<reference evidence="2" key="1">
    <citation type="submission" date="2021-01" db="EMBL/GenBank/DDBJ databases">
        <authorList>
            <person name="Corre E."/>
            <person name="Pelletier E."/>
            <person name="Niang G."/>
            <person name="Scheremetjew M."/>
            <person name="Finn R."/>
            <person name="Kale V."/>
            <person name="Holt S."/>
            <person name="Cochrane G."/>
            <person name="Meng A."/>
            <person name="Brown T."/>
            <person name="Cohen L."/>
        </authorList>
    </citation>
    <scope>NUCLEOTIDE SEQUENCE</scope>
    <source>
        <strain evidence="2">CCMP 2712</strain>
    </source>
</reference>
<name>A0A7S4P929_GUITH</name>
<dbReference type="AlphaFoldDB" id="A0A7S4P929"/>
<evidence type="ECO:0000313" key="2">
    <source>
        <dbReference type="EMBL" id="CAE2327455.1"/>
    </source>
</evidence>
<keyword evidence="1" id="KW-0732">Signal</keyword>
<proteinExistence type="predicted"/>
<dbReference type="EMBL" id="HBKN01039709">
    <property type="protein sequence ID" value="CAE2327455.1"/>
    <property type="molecule type" value="Transcribed_RNA"/>
</dbReference>
<evidence type="ECO:0008006" key="3">
    <source>
        <dbReference type="Google" id="ProtNLM"/>
    </source>
</evidence>
<sequence>MAANFMYIALATICFSFFLLEASCEYEPWSTKFNSMENTLDKAFVASNPGRPLNHVLKIPQKRPSRHFLQADHEKNRILLESQLKEGAPPRVAGAVGRFKDEELEDEVQHQPHKRLNVLCLLDLDMTCFWGNDANDLGCAMLWMQRSKEDLKDLYRLLWNEEANRALDELSKFHDRKVCIYTMRSALLMYHSCFRRATIALRWDPSWHYEEVIEIDGELKSVHILRIPGSITDPKEILQTYSGDEPLLDLEERDIGMCLLRLLTARDVLKEKLGLEEAPETLVTCSVKDVVFAAECVGHVGKDHRAFLWDDNELLKNRRNVLMVKKFDRLPAASRKQLLDFLEVHLPLQGLSPRLKDFLLGAPETSRVLEEEDGRVAEASPLGEGSEEEEAVAVEKPSGDLRWIIRKRSRGILEITSSDVWSLPLLPGLNRRWATRTIARMGSNADITVQAIKRSWSRTIERMGSGVETMLKAMTGDVNFHDAAGIAA</sequence>
<feature type="signal peptide" evidence="1">
    <location>
        <begin position="1"/>
        <end position="24"/>
    </location>
</feature>
<accession>A0A7S4P929</accession>
<evidence type="ECO:0000256" key="1">
    <source>
        <dbReference type="SAM" id="SignalP"/>
    </source>
</evidence>
<feature type="chain" id="PRO_5031459782" description="FCP1 homology domain-containing protein" evidence="1">
    <location>
        <begin position="25"/>
        <end position="488"/>
    </location>
</feature>
<organism evidence="2">
    <name type="scientific">Guillardia theta</name>
    <name type="common">Cryptophyte</name>
    <name type="synonym">Cryptomonas phi</name>
    <dbReference type="NCBI Taxonomy" id="55529"/>
    <lineage>
        <taxon>Eukaryota</taxon>
        <taxon>Cryptophyceae</taxon>
        <taxon>Pyrenomonadales</taxon>
        <taxon>Geminigeraceae</taxon>
        <taxon>Guillardia</taxon>
    </lineage>
</organism>
<protein>
    <recommendedName>
        <fullName evidence="3">FCP1 homology domain-containing protein</fullName>
    </recommendedName>
</protein>
<gene>
    <name evidence="2" type="ORF">GTHE00462_LOCUS31069</name>
</gene>